<feature type="chain" id="PRO_5040345301" description="Secreted protein" evidence="2">
    <location>
        <begin position="24"/>
        <end position="224"/>
    </location>
</feature>
<dbReference type="Proteomes" id="UP000765509">
    <property type="component" value="Unassembled WGS sequence"/>
</dbReference>
<keyword evidence="4" id="KW-1185">Reference proteome</keyword>
<evidence type="ECO:0000313" key="3">
    <source>
        <dbReference type="EMBL" id="MBW0468750.1"/>
    </source>
</evidence>
<dbReference type="AlphaFoldDB" id="A0A9Q3BPZ8"/>
<name>A0A9Q3BPZ8_9BASI</name>
<feature type="compositionally biased region" description="Low complexity" evidence="1">
    <location>
        <begin position="173"/>
        <end position="196"/>
    </location>
</feature>
<reference evidence="3" key="1">
    <citation type="submission" date="2021-03" db="EMBL/GenBank/DDBJ databases">
        <title>Draft genome sequence of rust myrtle Austropuccinia psidii MF-1, a brazilian biotype.</title>
        <authorList>
            <person name="Quecine M.C."/>
            <person name="Pachon D.M.R."/>
            <person name="Bonatelli M.L."/>
            <person name="Correr F.H."/>
            <person name="Franceschini L.M."/>
            <person name="Leite T.F."/>
            <person name="Margarido G.R.A."/>
            <person name="Almeida C.A."/>
            <person name="Ferrarezi J.A."/>
            <person name="Labate C.A."/>
        </authorList>
    </citation>
    <scope>NUCLEOTIDE SEQUENCE</scope>
    <source>
        <strain evidence="3">MF-1</strain>
    </source>
</reference>
<evidence type="ECO:0000256" key="2">
    <source>
        <dbReference type="SAM" id="SignalP"/>
    </source>
</evidence>
<evidence type="ECO:0008006" key="5">
    <source>
        <dbReference type="Google" id="ProtNLM"/>
    </source>
</evidence>
<gene>
    <name evidence="3" type="ORF">O181_008465</name>
</gene>
<dbReference type="OrthoDB" id="2505016at2759"/>
<dbReference type="EMBL" id="AVOT02001960">
    <property type="protein sequence ID" value="MBW0468750.1"/>
    <property type="molecule type" value="Genomic_DNA"/>
</dbReference>
<accession>A0A9Q3BPZ8</accession>
<evidence type="ECO:0000313" key="4">
    <source>
        <dbReference type="Proteomes" id="UP000765509"/>
    </source>
</evidence>
<feature type="signal peptide" evidence="2">
    <location>
        <begin position="1"/>
        <end position="23"/>
    </location>
</feature>
<comment type="caution">
    <text evidence="3">The sequence shown here is derived from an EMBL/GenBank/DDBJ whole genome shotgun (WGS) entry which is preliminary data.</text>
</comment>
<sequence length="224" mass="22350">MLSSASFIRLVLLFPALATVVFSQGTSQTSKAPKDDHPAKASADGQTLTCTHYTDANTTSAGCNDAPGRICSKGCVGGIVAQNCALKEGDVPSQQNCTIGFGKTSASMTICQNEKGSFVCNATWVGNATCSGCRDTNPIFLGSGNQTESSGAATKDHNGKASTPPPIDSTNVTSAGSGSTTPAGSSSSNPTAGSSNQTPTSAAASLSIGEFGAVLIFCAGALLH</sequence>
<feature type="region of interest" description="Disordered" evidence="1">
    <location>
        <begin position="144"/>
        <end position="200"/>
    </location>
</feature>
<evidence type="ECO:0000256" key="1">
    <source>
        <dbReference type="SAM" id="MobiDB-lite"/>
    </source>
</evidence>
<keyword evidence="2" id="KW-0732">Signal</keyword>
<organism evidence="3 4">
    <name type="scientific">Austropuccinia psidii MF-1</name>
    <dbReference type="NCBI Taxonomy" id="1389203"/>
    <lineage>
        <taxon>Eukaryota</taxon>
        <taxon>Fungi</taxon>
        <taxon>Dikarya</taxon>
        <taxon>Basidiomycota</taxon>
        <taxon>Pucciniomycotina</taxon>
        <taxon>Pucciniomycetes</taxon>
        <taxon>Pucciniales</taxon>
        <taxon>Sphaerophragmiaceae</taxon>
        <taxon>Austropuccinia</taxon>
    </lineage>
</organism>
<protein>
    <recommendedName>
        <fullName evidence="5">Secreted protein</fullName>
    </recommendedName>
</protein>
<proteinExistence type="predicted"/>